<dbReference type="GO" id="GO:0019867">
    <property type="term" value="C:outer membrane"/>
    <property type="evidence" value="ECO:0007669"/>
    <property type="project" value="InterPro"/>
</dbReference>
<feature type="region of interest" description="Disordered" evidence="1">
    <location>
        <begin position="152"/>
        <end position="182"/>
    </location>
</feature>
<keyword evidence="2" id="KW-0732">Signal</keyword>
<dbReference type="Proteomes" id="UP000585050">
    <property type="component" value="Unassembled WGS sequence"/>
</dbReference>
<evidence type="ECO:0000259" key="3">
    <source>
        <dbReference type="Pfam" id="PF14292"/>
    </source>
</evidence>
<feature type="signal peptide" evidence="2">
    <location>
        <begin position="1"/>
        <end position="23"/>
    </location>
</feature>
<protein>
    <submittedName>
        <fullName evidence="4">SusF/SusE family outer membrane protein</fullName>
    </submittedName>
</protein>
<feature type="domain" description="SusE outer membrane protein" evidence="3">
    <location>
        <begin position="37"/>
        <end position="120"/>
    </location>
</feature>
<comment type="caution">
    <text evidence="4">The sequence shown here is derived from an EMBL/GenBank/DDBJ whole genome shotgun (WGS) entry which is preliminary data.</text>
</comment>
<feature type="chain" id="PRO_5030782853" evidence="2">
    <location>
        <begin position="24"/>
        <end position="279"/>
    </location>
</feature>
<dbReference type="AlphaFoldDB" id="A0A7X8SPP7"/>
<dbReference type="Gene3D" id="2.60.40.3620">
    <property type="match status" value="1"/>
</dbReference>
<evidence type="ECO:0000313" key="4">
    <source>
        <dbReference type="EMBL" id="NLR94110.1"/>
    </source>
</evidence>
<sequence length="279" mass="30446">MKKLNFFSAVLLCSILSIFSSCSEDKVEDVLESLLPETPELNAPSTTLAELVAGEEDNVFETYTWTAAKYGDLDASSYKLTLYYNDDYTVLKETSELSAAVTVGEMDAAIKEMRSEPGATALQISVISTFEGGIETESDKYDIMVTPIYVEEEPVDEEPANEEPADEEPVDEEPADRTPHENDGIWGLIGSATPDGWDADQDLLYDAEGENYFITLDLVVGDIKFRKDDAWDVNLGGTEESLVHNGDNIAVAEAGNYTITLTVDESGDSAVGTFTIVKN</sequence>
<organism evidence="4 5">
    <name type="scientific">Flammeovirga agarivorans</name>
    <dbReference type="NCBI Taxonomy" id="2726742"/>
    <lineage>
        <taxon>Bacteria</taxon>
        <taxon>Pseudomonadati</taxon>
        <taxon>Bacteroidota</taxon>
        <taxon>Cytophagia</taxon>
        <taxon>Cytophagales</taxon>
        <taxon>Flammeovirgaceae</taxon>
        <taxon>Flammeovirga</taxon>
    </lineage>
</organism>
<evidence type="ECO:0000313" key="5">
    <source>
        <dbReference type="Proteomes" id="UP000585050"/>
    </source>
</evidence>
<keyword evidence="5" id="KW-1185">Reference proteome</keyword>
<dbReference type="EMBL" id="JABAIL010000010">
    <property type="protein sequence ID" value="NLR94110.1"/>
    <property type="molecule type" value="Genomic_DNA"/>
</dbReference>
<evidence type="ECO:0000256" key="2">
    <source>
        <dbReference type="SAM" id="SignalP"/>
    </source>
</evidence>
<evidence type="ECO:0000256" key="1">
    <source>
        <dbReference type="SAM" id="MobiDB-lite"/>
    </source>
</evidence>
<dbReference type="CDD" id="cd12956">
    <property type="entry name" value="CBM_SusE-F_like"/>
    <property type="match status" value="1"/>
</dbReference>
<feature type="compositionally biased region" description="Acidic residues" evidence="1">
    <location>
        <begin position="152"/>
        <end position="174"/>
    </location>
</feature>
<dbReference type="Pfam" id="PF14292">
    <property type="entry name" value="SusE"/>
    <property type="match status" value="1"/>
</dbReference>
<dbReference type="GO" id="GO:2001070">
    <property type="term" value="F:starch binding"/>
    <property type="evidence" value="ECO:0007669"/>
    <property type="project" value="InterPro"/>
</dbReference>
<dbReference type="RefSeq" id="WP_168884824.1">
    <property type="nucleotide sequence ID" value="NZ_JABAIL010000010.1"/>
</dbReference>
<dbReference type="InterPro" id="IPR025970">
    <property type="entry name" value="SusE"/>
</dbReference>
<reference evidence="4 5" key="1">
    <citation type="submission" date="2020-04" db="EMBL/GenBank/DDBJ databases">
        <title>Flammeovirga sp. SR4, a novel species isolated from seawater.</title>
        <authorList>
            <person name="Wang X."/>
        </authorList>
    </citation>
    <scope>NUCLEOTIDE SEQUENCE [LARGE SCALE GENOMIC DNA]</scope>
    <source>
        <strain evidence="4 5">SR4</strain>
    </source>
</reference>
<accession>A0A7X8SPP7</accession>
<name>A0A7X8SPP7_9BACT</name>
<proteinExistence type="predicted"/>
<dbReference type="PROSITE" id="PS51257">
    <property type="entry name" value="PROKAR_LIPOPROTEIN"/>
    <property type="match status" value="1"/>
</dbReference>
<gene>
    <name evidence="4" type="ORF">HGP29_23105</name>
</gene>